<keyword evidence="10" id="KW-0472">Membrane</keyword>
<dbReference type="InterPro" id="IPR001503">
    <property type="entry name" value="Glyco_trans_10"/>
</dbReference>
<organism evidence="15 16">
    <name type="scientific">Mytilus edulis</name>
    <name type="common">Blue mussel</name>
    <dbReference type="NCBI Taxonomy" id="6550"/>
    <lineage>
        <taxon>Eukaryota</taxon>
        <taxon>Metazoa</taxon>
        <taxon>Spiralia</taxon>
        <taxon>Lophotrochozoa</taxon>
        <taxon>Mollusca</taxon>
        <taxon>Bivalvia</taxon>
        <taxon>Autobranchia</taxon>
        <taxon>Pteriomorphia</taxon>
        <taxon>Mytilida</taxon>
        <taxon>Mytiloidea</taxon>
        <taxon>Mytilidae</taxon>
        <taxon>Mytilinae</taxon>
        <taxon>Mytilus</taxon>
    </lineage>
</organism>
<dbReference type="PANTHER" id="PTHR48438">
    <property type="entry name" value="ALPHA-(1,3)-FUCOSYLTRANSFERASE C-RELATED"/>
    <property type="match status" value="1"/>
</dbReference>
<evidence type="ECO:0000256" key="9">
    <source>
        <dbReference type="ARBA" id="ARBA00023034"/>
    </source>
</evidence>
<evidence type="ECO:0000256" key="5">
    <source>
        <dbReference type="ARBA" id="ARBA00022679"/>
    </source>
</evidence>
<comment type="subcellular location">
    <subcellularLocation>
        <location evidence="1">Golgi apparatus membrane</location>
        <topology evidence="1">Single-pass type II membrane protein</topology>
    </subcellularLocation>
    <subcellularLocation>
        <location evidence="12">Golgi apparatus</location>
        <location evidence="12">Golgi stack membrane</location>
        <topology evidence="12">Single-pass type II membrane protein</topology>
    </subcellularLocation>
</comment>
<evidence type="ECO:0000313" key="16">
    <source>
        <dbReference type="Proteomes" id="UP000683360"/>
    </source>
</evidence>
<evidence type="ECO:0000256" key="6">
    <source>
        <dbReference type="ARBA" id="ARBA00022692"/>
    </source>
</evidence>
<accession>A0A8S3Q257</accession>
<dbReference type="GO" id="GO:0000139">
    <property type="term" value="C:Golgi membrane"/>
    <property type="evidence" value="ECO:0007669"/>
    <property type="project" value="UniProtKB-SubCell"/>
</dbReference>
<dbReference type="GO" id="GO:0032580">
    <property type="term" value="C:Golgi cisterna membrane"/>
    <property type="evidence" value="ECO:0007669"/>
    <property type="project" value="UniProtKB-SubCell"/>
</dbReference>
<name>A0A8S3Q257_MYTED</name>
<keyword evidence="4 12" id="KW-0328">Glycosyltransferase</keyword>
<dbReference type="FunFam" id="3.40.50.11660:FF:000002">
    <property type="entry name" value="Alpha-(1,3)-fucosyltransferase"/>
    <property type="match status" value="1"/>
</dbReference>
<evidence type="ECO:0000256" key="4">
    <source>
        <dbReference type="ARBA" id="ARBA00022676"/>
    </source>
</evidence>
<dbReference type="InterPro" id="IPR055270">
    <property type="entry name" value="Glyco_tran_10_C"/>
</dbReference>
<dbReference type="Gene3D" id="3.40.50.11660">
    <property type="entry name" value="Glycosyl transferase family 10, C-terminal domain"/>
    <property type="match status" value="1"/>
</dbReference>
<dbReference type="SUPFAM" id="SSF53756">
    <property type="entry name" value="UDP-Glycosyltransferase/glycogen phosphorylase"/>
    <property type="match status" value="1"/>
</dbReference>
<comment type="similarity">
    <text evidence="3 12">Belongs to the glycosyltransferase 10 family.</text>
</comment>
<comment type="pathway">
    <text evidence="2">Protein modification; protein glycosylation.</text>
</comment>
<dbReference type="PANTHER" id="PTHR48438:SF1">
    <property type="entry name" value="ALPHA-(1,3)-FUCOSYLTRANSFERASE C-RELATED"/>
    <property type="match status" value="1"/>
</dbReference>
<dbReference type="SMR" id="A0A8S3Q257"/>
<dbReference type="EMBL" id="CAJPWZ010000342">
    <property type="protein sequence ID" value="CAG2190841.1"/>
    <property type="molecule type" value="Genomic_DNA"/>
</dbReference>
<evidence type="ECO:0000256" key="8">
    <source>
        <dbReference type="ARBA" id="ARBA00022989"/>
    </source>
</evidence>
<dbReference type="GO" id="GO:0008417">
    <property type="term" value="F:fucosyltransferase activity"/>
    <property type="evidence" value="ECO:0007669"/>
    <property type="project" value="InterPro"/>
</dbReference>
<evidence type="ECO:0000256" key="2">
    <source>
        <dbReference type="ARBA" id="ARBA00004922"/>
    </source>
</evidence>
<keyword evidence="11" id="KW-0325">Glycoprotein</keyword>
<dbReference type="OrthoDB" id="427096at2759"/>
<reference evidence="15" key="1">
    <citation type="submission" date="2021-03" db="EMBL/GenBank/DDBJ databases">
        <authorList>
            <person name="Bekaert M."/>
        </authorList>
    </citation>
    <scope>NUCLEOTIDE SEQUENCE</scope>
</reference>
<evidence type="ECO:0000256" key="10">
    <source>
        <dbReference type="ARBA" id="ARBA00023136"/>
    </source>
</evidence>
<evidence type="ECO:0000259" key="13">
    <source>
        <dbReference type="Pfam" id="PF00852"/>
    </source>
</evidence>
<sequence length="413" mass="48572">MNVIPRIKQALVTIITLSTLYCLNIIIKKYDNSMYNHETHRRLMSTDLENKLSNRIQNIYSSFGRTSEKHNFTKRDHNVDNTAEMSNNDNNIPTIFMYEKHHLDWFTAFNITDKCFTKCLFTSNSKFYNMSKVVIFFRTLRKPPPEKLAGQIWVYFTNESPKYMFPPPNIAWEKSMSKFDWVMSYRPGSDISLPFGVLAKKENQNKLNYTKIFKEKNKDIAWIVSHCQTNSRREEYVKELQKYIQVDIYGRCGHLKCGKRLKISSDLKVCKSYISQNYKFYLSFENSLCNNYVSEKVYDIFEDDNMMLPVIRGAPNITSILPEGTFITTSDFTSPKQLAAFLAKIGSSEDKYTSYLRKKHSYSVTNWAFNFKTAICDLCTRIKNEKLVNKKINVYDRLKEDKCFNPSDIIHER</sequence>
<dbReference type="Pfam" id="PF00852">
    <property type="entry name" value="Glyco_transf_10"/>
    <property type="match status" value="1"/>
</dbReference>
<comment type="caution">
    <text evidence="15">The sequence shown here is derived from an EMBL/GenBank/DDBJ whole genome shotgun (WGS) entry which is preliminary data.</text>
</comment>
<dbReference type="InterPro" id="IPR038577">
    <property type="entry name" value="GT10-like_C_sf"/>
</dbReference>
<evidence type="ECO:0000256" key="3">
    <source>
        <dbReference type="ARBA" id="ARBA00008919"/>
    </source>
</evidence>
<dbReference type="EC" id="2.4.1.-" evidence="12"/>
<gene>
    <name evidence="15" type="ORF">MEDL_6104</name>
</gene>
<keyword evidence="5 12" id="KW-0808">Transferase</keyword>
<protein>
    <recommendedName>
        <fullName evidence="12">Fucosyltransferase</fullName>
        <ecNumber evidence="12">2.4.1.-</ecNumber>
    </recommendedName>
</protein>
<evidence type="ECO:0000256" key="1">
    <source>
        <dbReference type="ARBA" id="ARBA00004323"/>
    </source>
</evidence>
<evidence type="ECO:0000256" key="12">
    <source>
        <dbReference type="RuleBase" id="RU003832"/>
    </source>
</evidence>
<dbReference type="Pfam" id="PF17039">
    <property type="entry name" value="Glyco_tran_10_N"/>
    <property type="match status" value="1"/>
</dbReference>
<keyword evidence="16" id="KW-1185">Reference proteome</keyword>
<keyword evidence="6 12" id="KW-0812">Transmembrane</keyword>
<evidence type="ECO:0000259" key="14">
    <source>
        <dbReference type="Pfam" id="PF17039"/>
    </source>
</evidence>
<dbReference type="AlphaFoldDB" id="A0A8S3Q257"/>
<feature type="domain" description="Fucosyltransferase N-terminal" evidence="14">
    <location>
        <begin position="93"/>
        <end position="196"/>
    </location>
</feature>
<keyword evidence="9 12" id="KW-0333">Golgi apparatus</keyword>
<evidence type="ECO:0000313" key="15">
    <source>
        <dbReference type="EMBL" id="CAG2190841.1"/>
    </source>
</evidence>
<dbReference type="Proteomes" id="UP000683360">
    <property type="component" value="Unassembled WGS sequence"/>
</dbReference>
<dbReference type="InterPro" id="IPR031481">
    <property type="entry name" value="Glyco_tran_10_N"/>
</dbReference>
<feature type="domain" description="Fucosyltransferase C-terminal" evidence="13">
    <location>
        <begin position="214"/>
        <end position="391"/>
    </location>
</feature>
<proteinExistence type="inferred from homology"/>
<evidence type="ECO:0000256" key="7">
    <source>
        <dbReference type="ARBA" id="ARBA00022968"/>
    </source>
</evidence>
<keyword evidence="7" id="KW-0735">Signal-anchor</keyword>
<keyword evidence="8" id="KW-1133">Transmembrane helix</keyword>
<evidence type="ECO:0000256" key="11">
    <source>
        <dbReference type="ARBA" id="ARBA00023180"/>
    </source>
</evidence>